<dbReference type="RefSeq" id="WP_068139746.1">
    <property type="nucleotide sequence ID" value="NZ_CP042914.1"/>
</dbReference>
<dbReference type="EMBL" id="CP042914">
    <property type="protein sequence ID" value="QEG41895.1"/>
    <property type="molecule type" value="Genomic_DNA"/>
</dbReference>
<organism evidence="1 2">
    <name type="scientific">Roseimaritima ulvae</name>
    <dbReference type="NCBI Taxonomy" id="980254"/>
    <lineage>
        <taxon>Bacteria</taxon>
        <taxon>Pseudomonadati</taxon>
        <taxon>Planctomycetota</taxon>
        <taxon>Planctomycetia</taxon>
        <taxon>Pirellulales</taxon>
        <taxon>Pirellulaceae</taxon>
        <taxon>Roseimaritima</taxon>
    </lineage>
</organism>
<dbReference type="AlphaFoldDB" id="A0A5B9QWY8"/>
<protein>
    <submittedName>
        <fullName evidence="1">Uncharacterized protein</fullName>
    </submittedName>
</protein>
<evidence type="ECO:0000313" key="1">
    <source>
        <dbReference type="EMBL" id="QEG41895.1"/>
    </source>
</evidence>
<accession>A0A5B9QWY8</accession>
<keyword evidence="2" id="KW-1185">Reference proteome</keyword>
<reference evidence="1 2" key="1">
    <citation type="submission" date="2019-08" db="EMBL/GenBank/DDBJ databases">
        <title>Deep-cultivation of Planctomycetes and their phenomic and genomic characterization uncovers novel biology.</title>
        <authorList>
            <person name="Wiegand S."/>
            <person name="Jogler M."/>
            <person name="Boedeker C."/>
            <person name="Pinto D."/>
            <person name="Vollmers J."/>
            <person name="Rivas-Marin E."/>
            <person name="Kohn T."/>
            <person name="Peeters S.H."/>
            <person name="Heuer A."/>
            <person name="Rast P."/>
            <person name="Oberbeckmann S."/>
            <person name="Bunk B."/>
            <person name="Jeske O."/>
            <person name="Meyerdierks A."/>
            <person name="Storesund J.E."/>
            <person name="Kallscheuer N."/>
            <person name="Luecker S."/>
            <person name="Lage O.M."/>
            <person name="Pohl T."/>
            <person name="Merkel B.J."/>
            <person name="Hornburger P."/>
            <person name="Mueller R.-W."/>
            <person name="Bruemmer F."/>
            <person name="Labrenz M."/>
            <person name="Spormann A.M."/>
            <person name="Op den Camp H."/>
            <person name="Overmann J."/>
            <person name="Amann R."/>
            <person name="Jetten M.S.M."/>
            <person name="Mascher T."/>
            <person name="Medema M.H."/>
            <person name="Devos D.P."/>
            <person name="Kaster A.-K."/>
            <person name="Ovreas L."/>
            <person name="Rohde M."/>
            <person name="Galperin M.Y."/>
            <person name="Jogler C."/>
        </authorList>
    </citation>
    <scope>NUCLEOTIDE SEQUENCE [LARGE SCALE GENOMIC DNA]</scope>
    <source>
        <strain evidence="1 2">UC8</strain>
    </source>
</reference>
<sequence length="378" mass="42320">MTTVGLVLHDRIRLTLVDASPRDVQAVKRLTGAWEDASTERPDVEIRFHAASSVQLPWRHMGPQDALAMDDRFALASAGGAGPIEIDLPTAGEDSPFRLNCPTGMRTGPSLLRSMINHKCVDKHWLGIHATAFTFSGRGYLACGWPRGGKTGMMLAHLLQGAEYLAAEWVYVDPREGKMHGVPESLRLRDWHLRQGASRLQNVSRRDRLRLWGRRWAAKTAAALATLTGYVRPRFGRSLGKLAAAIERHRYIDRSAADWLQQELRPRSAGLDTVLLVGTHAAEDIRVTPLAPAAAKRRLLALQEEDFSDLHAVYRRWSYAMPEATPCRQTFDRKRSALFDRLLETTPAYAVDHPPNIPLADLFQTLESRLKKTCLQSL</sequence>
<proteinExistence type="predicted"/>
<name>A0A5B9QWY8_9BACT</name>
<gene>
    <name evidence="1" type="ORF">UC8_39230</name>
</gene>
<evidence type="ECO:0000313" key="2">
    <source>
        <dbReference type="Proteomes" id="UP000325286"/>
    </source>
</evidence>
<dbReference type="Proteomes" id="UP000325286">
    <property type="component" value="Chromosome"/>
</dbReference>
<dbReference type="KEGG" id="rul:UC8_39230"/>
<dbReference type="OrthoDB" id="5173190at2"/>